<name>I1YI44_METFJ</name>
<dbReference type="Pfam" id="PF23871">
    <property type="entry name" value="DUF7226"/>
    <property type="match status" value="1"/>
</dbReference>
<sequence>MLLNKKSQLGDLSIIEVYEYFDMPTLYCAKDKVMGTYYIVFWCDKKSEPVHKEGWLYLPISKNKLNLLRAKRISFREAYEQPERGYYLAYIGKDPEQDEVTFIRQKDLPDDFLPTEGFYVDSIDKWSSSPEESWIFRLVVKNVNKKTHKVAADISNAIQEQFTELFKSAMSLFDLSNKRVFNLYELGADFSSVDVRLGANDEELAYKALDVLENVFTAGNIEQLNEALSKYSLDTHQIEQFYNKIVSSNVNVKIIPKYIGNEIVLDNQSVKEKLDPLKNTNLTSISSIDVPQANDIETILKVMDLVDHGKTLTHDNFENINSPRQVSYYVDAAKALGLLTRKNEITSEGSFLLTRKSNHIKYQVLANLFELSECGTKWMRYCEKSDISELDPNSAEQFLLNCVSSLSEKTAKRRATTLKKWLADLQPYKIEYKEDI</sequence>
<dbReference type="InterPro" id="IPR055650">
    <property type="entry name" value="DUF7226"/>
</dbReference>
<dbReference type="Pfam" id="PF20215">
    <property type="entry name" value="DUF6575"/>
    <property type="match status" value="1"/>
</dbReference>
<gene>
    <name evidence="3" type="ordered locus">Q7C_1437</name>
</gene>
<feature type="domain" description="DUF6575" evidence="1">
    <location>
        <begin position="2"/>
        <end position="207"/>
    </location>
</feature>
<evidence type="ECO:0000313" key="3">
    <source>
        <dbReference type="EMBL" id="AFJ02587.1"/>
    </source>
</evidence>
<protein>
    <submittedName>
        <fullName evidence="3">Uncharacterized protein</fullName>
    </submittedName>
</protein>
<keyword evidence="4" id="KW-1185">Reference proteome</keyword>
<dbReference type="Proteomes" id="UP000009145">
    <property type="component" value="Chromosome"/>
</dbReference>
<evidence type="ECO:0000313" key="4">
    <source>
        <dbReference type="Proteomes" id="UP000009145"/>
    </source>
</evidence>
<feature type="domain" description="DUF7226" evidence="2">
    <location>
        <begin position="322"/>
        <end position="422"/>
    </location>
</feature>
<dbReference type="AlphaFoldDB" id="I1YI44"/>
<dbReference type="KEGG" id="mec:Q7C_1437"/>
<dbReference type="OrthoDB" id="507999at2"/>
<dbReference type="EMBL" id="CP003380">
    <property type="protein sequence ID" value="AFJ02587.1"/>
    <property type="molecule type" value="Genomic_DNA"/>
</dbReference>
<dbReference type="RefSeq" id="WP_014704007.1">
    <property type="nucleotide sequence ID" value="NC_017856.1"/>
</dbReference>
<evidence type="ECO:0000259" key="1">
    <source>
        <dbReference type="Pfam" id="PF20215"/>
    </source>
</evidence>
<evidence type="ECO:0000259" key="2">
    <source>
        <dbReference type="Pfam" id="PF23871"/>
    </source>
</evidence>
<dbReference type="InterPro" id="IPR046482">
    <property type="entry name" value="DUF6575"/>
</dbReference>
<organism evidence="3 4">
    <name type="scientific">Methylophaga frappieri (strain ATCC BAA-2434 / DSM 25690 / JAM7)</name>
    <dbReference type="NCBI Taxonomy" id="754477"/>
    <lineage>
        <taxon>Bacteria</taxon>
        <taxon>Pseudomonadati</taxon>
        <taxon>Pseudomonadota</taxon>
        <taxon>Gammaproteobacteria</taxon>
        <taxon>Thiotrichales</taxon>
        <taxon>Piscirickettsiaceae</taxon>
        <taxon>Methylophaga</taxon>
    </lineage>
</organism>
<accession>I1YI44</accession>
<dbReference type="HOGENOM" id="CLU_626590_0_0_6"/>
<reference evidence="3 4" key="1">
    <citation type="journal article" date="2012" name="J. Bacteriol.">
        <title>Complete genome sequences of Methylophaga sp. strain JAM1 and Methylophaga sp. strain JAM7.</title>
        <authorList>
            <person name="Villeneuve C."/>
            <person name="Martineau C."/>
            <person name="Mauffrey F."/>
            <person name="Villemur R."/>
        </authorList>
    </citation>
    <scope>NUCLEOTIDE SEQUENCE [LARGE SCALE GENOMIC DNA]</scope>
    <source>
        <strain evidence="3 4">JAM7</strain>
    </source>
</reference>
<proteinExistence type="predicted"/>
<dbReference type="PATRIC" id="fig|754477.3.peg.1418"/>
<dbReference type="eggNOG" id="COG0553">
    <property type="taxonomic scope" value="Bacteria"/>
</dbReference>